<sequence length="202" mass="23241">MTSNNNPHVHDYQHVAILLVDMISDYDFVDGEKLFKHTVPAAENLAELKKKAQQLEIPVLYVNDNYGKWQSDFPGIVDEMRQSERGKKIVDLLEPVETDYFILKPQYSAFFMTPLELLLEYLNVKSLIIAGVAGNMCVHFTANDAFMRDYKLYIPSDCVASNSSEENDEALHLMERVLKADTTPSTKLDLEKIKYEWRNESN</sequence>
<dbReference type="CDD" id="cd00431">
    <property type="entry name" value="cysteine_hydrolases"/>
    <property type="match status" value="1"/>
</dbReference>
<organism evidence="4 5">
    <name type="scientific">Salipaludibacillus keqinensis</name>
    <dbReference type="NCBI Taxonomy" id="2045207"/>
    <lineage>
        <taxon>Bacteria</taxon>
        <taxon>Bacillati</taxon>
        <taxon>Bacillota</taxon>
        <taxon>Bacilli</taxon>
        <taxon>Bacillales</taxon>
        <taxon>Bacillaceae</taxon>
    </lineage>
</organism>
<dbReference type="OrthoDB" id="4305745at2"/>
<comment type="similarity">
    <text evidence="1">Belongs to the isochorismatase family.</text>
</comment>
<name>A0A323TJU7_9BACI</name>
<protein>
    <submittedName>
        <fullName evidence="4">Isochorismatase</fullName>
    </submittedName>
</protein>
<dbReference type="Pfam" id="PF00857">
    <property type="entry name" value="Isochorismatase"/>
    <property type="match status" value="1"/>
</dbReference>
<evidence type="ECO:0000259" key="3">
    <source>
        <dbReference type="Pfam" id="PF00857"/>
    </source>
</evidence>
<dbReference type="Gene3D" id="3.40.50.850">
    <property type="entry name" value="Isochorismatase-like"/>
    <property type="match status" value="1"/>
</dbReference>
<feature type="domain" description="Isochorismatase-like" evidence="3">
    <location>
        <begin position="16"/>
        <end position="175"/>
    </location>
</feature>
<dbReference type="InterPro" id="IPR000868">
    <property type="entry name" value="Isochorismatase-like_dom"/>
</dbReference>
<dbReference type="SUPFAM" id="SSF52499">
    <property type="entry name" value="Isochorismatase-like hydrolases"/>
    <property type="match status" value="1"/>
</dbReference>
<dbReference type="GO" id="GO:0008908">
    <property type="term" value="F:isochorismatase activity"/>
    <property type="evidence" value="ECO:0007669"/>
    <property type="project" value="InterPro"/>
</dbReference>
<gene>
    <name evidence="4" type="ORF">CR194_12230</name>
</gene>
<evidence type="ECO:0000256" key="2">
    <source>
        <dbReference type="ARBA" id="ARBA00022801"/>
    </source>
</evidence>
<dbReference type="InterPro" id="IPR016291">
    <property type="entry name" value="Isochorismatase"/>
</dbReference>
<keyword evidence="5" id="KW-1185">Reference proteome</keyword>
<dbReference type="RefSeq" id="WP_110609928.1">
    <property type="nucleotide sequence ID" value="NZ_PDOD01000002.1"/>
</dbReference>
<dbReference type="Proteomes" id="UP000248214">
    <property type="component" value="Unassembled WGS sequence"/>
</dbReference>
<proteinExistence type="inferred from homology"/>
<dbReference type="PANTHER" id="PTHR43540:SF6">
    <property type="entry name" value="ISOCHORISMATASE-LIKE DOMAIN-CONTAINING PROTEIN"/>
    <property type="match status" value="1"/>
</dbReference>
<dbReference type="InterPro" id="IPR036380">
    <property type="entry name" value="Isochorismatase-like_sf"/>
</dbReference>
<evidence type="ECO:0000313" key="5">
    <source>
        <dbReference type="Proteomes" id="UP000248214"/>
    </source>
</evidence>
<evidence type="ECO:0000256" key="1">
    <source>
        <dbReference type="ARBA" id="ARBA00006336"/>
    </source>
</evidence>
<comment type="caution">
    <text evidence="4">The sequence shown here is derived from an EMBL/GenBank/DDBJ whole genome shotgun (WGS) entry which is preliminary data.</text>
</comment>
<accession>A0A323TJU7</accession>
<evidence type="ECO:0000313" key="4">
    <source>
        <dbReference type="EMBL" id="PYZ93897.1"/>
    </source>
</evidence>
<reference evidence="4 5" key="1">
    <citation type="submission" date="2017-10" db="EMBL/GenBank/DDBJ databases">
        <title>Bacillus sp. nov., a halophilic bacterium isolated from a Keqin Lake.</title>
        <authorList>
            <person name="Wang H."/>
        </authorList>
    </citation>
    <scope>NUCLEOTIDE SEQUENCE [LARGE SCALE GENOMIC DNA]</scope>
    <source>
        <strain evidence="4 5">KQ-12</strain>
    </source>
</reference>
<dbReference type="AlphaFoldDB" id="A0A323TJU7"/>
<dbReference type="PRINTS" id="PR01398">
    <property type="entry name" value="ISCHRISMTASE"/>
</dbReference>
<keyword evidence="2" id="KW-0378">Hydrolase</keyword>
<dbReference type="EMBL" id="PDOD01000002">
    <property type="protein sequence ID" value="PYZ93897.1"/>
    <property type="molecule type" value="Genomic_DNA"/>
</dbReference>
<dbReference type="InterPro" id="IPR050272">
    <property type="entry name" value="Isochorismatase-like_hydrls"/>
</dbReference>
<dbReference type="PANTHER" id="PTHR43540">
    <property type="entry name" value="PEROXYUREIDOACRYLATE/UREIDOACRYLATE AMIDOHYDROLASE-RELATED"/>
    <property type="match status" value="1"/>
</dbReference>